<gene>
    <name evidence="1" type="ORF">N7460_002845</name>
</gene>
<proteinExistence type="predicted"/>
<sequence length="289" mass="32721">MRIDSVSKTKGQAIPDTGKVHIAYTCGDSTRRSHLQSNQDEIGNSIFHPSGQLISDFESGSESLSNTKTILETSSPSSKPRSSLPSLPADHLLHLIQWNVFRGLCDNKHILGRTVIAILPDSNQAKDFEDVFAEYSLVLPKAEETVNLPPSLQLTEPQMNIVHSTWIHTLPFPRMRENLMRWEYCFDHLELVRDLIGNILDPLLLSLEHWLQPSLNNSSVGDDYDDEVTASRSGLILWGDPMIEESWEVTPGFLRKWAWTVEGCDELIYSTNQWRRIRGEVTVQLLASD</sequence>
<dbReference type="InterPro" id="IPR021833">
    <property type="entry name" value="DUF3425"/>
</dbReference>
<organism evidence="1 2">
    <name type="scientific">Penicillium canescens</name>
    <dbReference type="NCBI Taxonomy" id="5083"/>
    <lineage>
        <taxon>Eukaryota</taxon>
        <taxon>Fungi</taxon>
        <taxon>Dikarya</taxon>
        <taxon>Ascomycota</taxon>
        <taxon>Pezizomycotina</taxon>
        <taxon>Eurotiomycetes</taxon>
        <taxon>Eurotiomycetidae</taxon>
        <taxon>Eurotiales</taxon>
        <taxon>Aspergillaceae</taxon>
        <taxon>Penicillium</taxon>
    </lineage>
</organism>
<dbReference type="Pfam" id="PF11905">
    <property type="entry name" value="DUF3425"/>
    <property type="match status" value="1"/>
</dbReference>
<dbReference type="EMBL" id="JAQJZL010000002">
    <property type="protein sequence ID" value="KAJ6052311.1"/>
    <property type="molecule type" value="Genomic_DNA"/>
</dbReference>
<evidence type="ECO:0000313" key="2">
    <source>
        <dbReference type="Proteomes" id="UP001219568"/>
    </source>
</evidence>
<dbReference type="Proteomes" id="UP001219568">
    <property type="component" value="Unassembled WGS sequence"/>
</dbReference>
<dbReference type="PANTHER" id="PTHR38116:SF1">
    <property type="entry name" value="BZIP DOMAIN-CONTAINING PROTEIN"/>
    <property type="match status" value="1"/>
</dbReference>
<reference evidence="1" key="2">
    <citation type="submission" date="2023-01" db="EMBL/GenBank/DDBJ databases">
        <authorList>
            <person name="Petersen C."/>
        </authorList>
    </citation>
    <scope>NUCLEOTIDE SEQUENCE</scope>
    <source>
        <strain evidence="1">IBT 15450</strain>
    </source>
</reference>
<accession>A0AAD6IKS2</accession>
<dbReference type="AlphaFoldDB" id="A0AAD6IKS2"/>
<comment type="caution">
    <text evidence="1">The sequence shown here is derived from an EMBL/GenBank/DDBJ whole genome shotgun (WGS) entry which is preliminary data.</text>
</comment>
<name>A0AAD6IKS2_PENCN</name>
<reference evidence="1" key="1">
    <citation type="journal article" date="2023" name="IMA Fungus">
        <title>Comparative genomic study of the Penicillium genus elucidates a diverse pangenome and 15 lateral gene transfer events.</title>
        <authorList>
            <person name="Petersen C."/>
            <person name="Sorensen T."/>
            <person name="Nielsen M.R."/>
            <person name="Sondergaard T.E."/>
            <person name="Sorensen J.L."/>
            <person name="Fitzpatrick D.A."/>
            <person name="Frisvad J.C."/>
            <person name="Nielsen K.L."/>
        </authorList>
    </citation>
    <scope>NUCLEOTIDE SEQUENCE</scope>
    <source>
        <strain evidence="1">IBT 15450</strain>
    </source>
</reference>
<dbReference type="PANTHER" id="PTHR38116">
    <property type="entry name" value="CHROMOSOME 7, WHOLE GENOME SHOTGUN SEQUENCE"/>
    <property type="match status" value="1"/>
</dbReference>
<evidence type="ECO:0000313" key="1">
    <source>
        <dbReference type="EMBL" id="KAJ6052311.1"/>
    </source>
</evidence>
<keyword evidence="2" id="KW-1185">Reference proteome</keyword>
<protein>
    <submittedName>
        <fullName evidence="1">Uncharacterized protein</fullName>
    </submittedName>
</protein>